<protein>
    <recommendedName>
        <fullName evidence="1">PLD phosphodiesterase domain-containing protein</fullName>
    </recommendedName>
</protein>
<dbReference type="InterPro" id="IPR025202">
    <property type="entry name" value="PLD-like_dom"/>
</dbReference>
<dbReference type="RefSeq" id="WP_070973712.1">
    <property type="nucleotide sequence ID" value="NZ_CP017715.1"/>
</dbReference>
<dbReference type="Proteomes" id="UP000177445">
    <property type="component" value="Chromosome"/>
</dbReference>
<dbReference type="STRING" id="1874317.BKP64_15150"/>
<dbReference type="Pfam" id="PF13091">
    <property type="entry name" value="PLDc_2"/>
    <property type="match status" value="2"/>
</dbReference>
<dbReference type="SUPFAM" id="SSF56024">
    <property type="entry name" value="Phospholipase D/nuclease"/>
    <property type="match status" value="2"/>
</dbReference>
<dbReference type="AlphaFoldDB" id="A0A1D9GSF5"/>
<dbReference type="GO" id="GO:0032049">
    <property type="term" value="P:cardiolipin biosynthetic process"/>
    <property type="evidence" value="ECO:0007669"/>
    <property type="project" value="UniProtKB-ARBA"/>
</dbReference>
<dbReference type="GO" id="GO:0030572">
    <property type="term" value="F:phosphatidyltransferase activity"/>
    <property type="evidence" value="ECO:0007669"/>
    <property type="project" value="UniProtKB-ARBA"/>
</dbReference>
<dbReference type="PANTHER" id="PTHR21248:SF12">
    <property type="entry name" value="CARDIOLIPIN SYNTHASE C"/>
    <property type="match status" value="1"/>
</dbReference>
<feature type="domain" description="PLD phosphodiesterase" evidence="1">
    <location>
        <begin position="405"/>
        <end position="432"/>
    </location>
</feature>
<dbReference type="EMBL" id="CP017715">
    <property type="protein sequence ID" value="AOY90310.1"/>
    <property type="molecule type" value="Genomic_DNA"/>
</dbReference>
<dbReference type="KEGG" id="msq:BKP64_15150"/>
<proteinExistence type="predicted"/>
<organism evidence="2 3">
    <name type="scientific">Marinobacter salinus</name>
    <dbReference type="NCBI Taxonomy" id="1874317"/>
    <lineage>
        <taxon>Bacteria</taxon>
        <taxon>Pseudomonadati</taxon>
        <taxon>Pseudomonadota</taxon>
        <taxon>Gammaproteobacteria</taxon>
        <taxon>Pseudomonadales</taxon>
        <taxon>Marinobacteraceae</taxon>
        <taxon>Marinobacter</taxon>
    </lineage>
</organism>
<dbReference type="CDD" id="cd09113">
    <property type="entry name" value="PLDc_ymdC_like_2"/>
    <property type="match status" value="1"/>
</dbReference>
<dbReference type="PROSITE" id="PS50035">
    <property type="entry name" value="PLD"/>
    <property type="match status" value="2"/>
</dbReference>
<accession>A0A1D9GSF5</accession>
<dbReference type="PANTHER" id="PTHR21248">
    <property type="entry name" value="CARDIOLIPIN SYNTHASE"/>
    <property type="match status" value="1"/>
</dbReference>
<evidence type="ECO:0000313" key="3">
    <source>
        <dbReference type="Proteomes" id="UP000177445"/>
    </source>
</evidence>
<dbReference type="CDD" id="cd09111">
    <property type="entry name" value="PLDc_ymdC_like_1"/>
    <property type="match status" value="1"/>
</dbReference>
<keyword evidence="3" id="KW-1185">Reference proteome</keyword>
<dbReference type="Gene3D" id="3.30.870.10">
    <property type="entry name" value="Endonuclease Chain A"/>
    <property type="match status" value="2"/>
</dbReference>
<feature type="domain" description="PLD phosphodiesterase" evidence="1">
    <location>
        <begin position="167"/>
        <end position="194"/>
    </location>
</feature>
<reference evidence="2 3" key="1">
    <citation type="submission" date="2016-10" db="EMBL/GenBank/DDBJ databases">
        <title>Marinobacter salinus sp. nov., a moderately halophilic bacterium isolated from a tidal flat environment.</title>
        <authorList>
            <person name="Park S.-J."/>
        </authorList>
    </citation>
    <scope>NUCLEOTIDE SEQUENCE [LARGE SCALE GENOMIC DNA]</scope>
    <source>
        <strain evidence="2 3">Hb8</strain>
    </source>
</reference>
<evidence type="ECO:0000313" key="2">
    <source>
        <dbReference type="EMBL" id="AOY90310.1"/>
    </source>
</evidence>
<name>A0A1D9GSF5_9GAMM</name>
<dbReference type="SMART" id="SM00155">
    <property type="entry name" value="PLDc"/>
    <property type="match status" value="2"/>
</dbReference>
<evidence type="ECO:0000259" key="1">
    <source>
        <dbReference type="PROSITE" id="PS50035"/>
    </source>
</evidence>
<dbReference type="InterPro" id="IPR001736">
    <property type="entry name" value="PLipase_D/transphosphatidylase"/>
</dbReference>
<gene>
    <name evidence="2" type="ORF">BKP64_15150</name>
</gene>
<sequence>MINRRTSLTFAIVILLFVQTGCALPPLKGRTQSEAFSQEQTADTRLGEVVNSEAGKHPGLSGITTLENPIDAFTARVLLAEASDRSLDVQYYIWQYDITGKLLLYTLYRAAERGVRVRLLLDDNGIGGMDRPLAALNSHSNIEVRLFNPFVVRHPKLLGNLLAFDRLNHRMHNKSFTADNQATIIGGRNISDEYFGAGTGILFSDLDVLAIGPVANRVSKDFDRYWSSASAYPAERLLPAVREEALPEFVLEVKALERSAEARRFVAAVEASEMLRDILAQDLTFIWAPVEVMSDDPAKALDEHSATGLLSQQLARAIGTPETSLTLVSSYFVPGNAGVALFRDLEESGVQVRILTNSLAANDVALVHAGYAKYRKPLLRAGVELYEMRKLAPERSTDPGLLGSSASSLHAKTFAVDGETLFVGSFNFDPRSAHINTELGFLIKSPELAEALESGFAEQVRFTAYEVVLNSDGDLRWLEFTGTETIRHRHEPDTGLLKRTLVFLLSLLPVEPLL</sequence>